<name>A0A4Y7LI31_PAPSO</name>
<organism evidence="1 2">
    <name type="scientific">Papaver somniferum</name>
    <name type="common">Opium poppy</name>
    <dbReference type="NCBI Taxonomy" id="3469"/>
    <lineage>
        <taxon>Eukaryota</taxon>
        <taxon>Viridiplantae</taxon>
        <taxon>Streptophyta</taxon>
        <taxon>Embryophyta</taxon>
        <taxon>Tracheophyta</taxon>
        <taxon>Spermatophyta</taxon>
        <taxon>Magnoliopsida</taxon>
        <taxon>Ranunculales</taxon>
        <taxon>Papaveraceae</taxon>
        <taxon>Papaveroideae</taxon>
        <taxon>Papaver</taxon>
    </lineage>
</organism>
<protein>
    <submittedName>
        <fullName evidence="1">Uncharacterized protein</fullName>
    </submittedName>
</protein>
<sequence>MARREIMVVVARLLSPRVEGEPWRLDLVRDWKN</sequence>
<gene>
    <name evidence="1" type="ORF">C5167_046708</name>
</gene>
<dbReference type="Proteomes" id="UP000316621">
    <property type="component" value="Chromosome 11"/>
</dbReference>
<dbReference type="EMBL" id="CM010725">
    <property type="protein sequence ID" value="RZC83921.1"/>
    <property type="molecule type" value="Genomic_DNA"/>
</dbReference>
<dbReference type="AlphaFoldDB" id="A0A4Y7LI31"/>
<accession>A0A4Y7LI31</accession>
<keyword evidence="2" id="KW-1185">Reference proteome</keyword>
<evidence type="ECO:0000313" key="1">
    <source>
        <dbReference type="EMBL" id="RZC83921.1"/>
    </source>
</evidence>
<evidence type="ECO:0000313" key="2">
    <source>
        <dbReference type="Proteomes" id="UP000316621"/>
    </source>
</evidence>
<reference evidence="1 2" key="1">
    <citation type="journal article" date="2018" name="Science">
        <title>The opium poppy genome and morphinan production.</title>
        <authorList>
            <person name="Guo L."/>
            <person name="Winzer T."/>
            <person name="Yang X."/>
            <person name="Li Y."/>
            <person name="Ning Z."/>
            <person name="He Z."/>
            <person name="Teodor R."/>
            <person name="Lu Y."/>
            <person name="Bowser T.A."/>
            <person name="Graham I.A."/>
            <person name="Ye K."/>
        </authorList>
    </citation>
    <scope>NUCLEOTIDE SEQUENCE [LARGE SCALE GENOMIC DNA]</scope>
    <source>
        <strain evidence="2">cv. HN1</strain>
        <tissue evidence="1">Leaves</tissue>
    </source>
</reference>
<dbReference type="Gramene" id="RZC83921">
    <property type="protein sequence ID" value="RZC83921"/>
    <property type="gene ID" value="C5167_046708"/>
</dbReference>
<proteinExistence type="predicted"/>